<dbReference type="InterPro" id="IPR036910">
    <property type="entry name" value="HMG_box_dom_sf"/>
</dbReference>
<dbReference type="AlphaFoldDB" id="A0A6G0HXM5"/>
<comment type="caution">
    <text evidence="7">The sequence shown here is derived from an EMBL/GenBank/DDBJ whole genome shotgun (WGS) entry which is preliminary data.</text>
</comment>
<sequence length="177" mass="20835">MDEAEDVISRTEKYQLSLEENNRKMPESRKQSQKPSKDRKRKRKSDITLSPDEFPGEPKMPTQSACVVFREEQMILLREKVPSKKERFLEIDKMWKDLSDAEKEPYKEKMQENVMKYSMELQEWFKTLTAAVQEDYLTCKPSKREFLDGKTVAKSKVSRKMNFALLSDSDSSSDDDD</sequence>
<dbReference type="PANTHER" id="PTHR46318:SF2">
    <property type="entry name" value="NUCLEOLAR TRANSCRIPTION FACTOR 1"/>
    <property type="match status" value="1"/>
</dbReference>
<evidence type="ECO:0000256" key="4">
    <source>
        <dbReference type="PROSITE-ProRule" id="PRU00267"/>
    </source>
</evidence>
<accession>A0A6G0HXM5</accession>
<dbReference type="PROSITE" id="PS50118">
    <property type="entry name" value="HMG_BOX_2"/>
    <property type="match status" value="1"/>
</dbReference>
<dbReference type="Proteomes" id="UP000424527">
    <property type="component" value="Unassembled WGS sequence"/>
</dbReference>
<dbReference type="GO" id="GO:0005634">
    <property type="term" value="C:nucleus"/>
    <property type="evidence" value="ECO:0007669"/>
    <property type="project" value="UniProtKB-SubCell"/>
</dbReference>
<dbReference type="GO" id="GO:0003677">
    <property type="term" value="F:DNA binding"/>
    <property type="evidence" value="ECO:0007669"/>
    <property type="project" value="UniProtKB-UniRule"/>
</dbReference>
<feature type="DNA-binding region" description="HMG box" evidence="4">
    <location>
        <begin position="58"/>
        <end position="125"/>
    </location>
</feature>
<comment type="subcellular location">
    <subcellularLocation>
        <location evidence="1">Nucleus</location>
    </subcellularLocation>
</comment>
<reference evidence="7 8" key="1">
    <citation type="submission" date="2019-07" db="EMBL/GenBank/DDBJ databases">
        <title>Chromosome genome assembly for large yellow croaker.</title>
        <authorList>
            <person name="Xiao S."/>
        </authorList>
    </citation>
    <scope>NUCLEOTIDE SEQUENCE [LARGE SCALE GENOMIC DNA]</scope>
    <source>
        <strain evidence="7">JMULYC20181020</strain>
        <tissue evidence="7">Muscle</tissue>
    </source>
</reference>
<feature type="domain" description="HMG box" evidence="6">
    <location>
        <begin position="58"/>
        <end position="125"/>
    </location>
</feature>
<dbReference type="InterPro" id="IPR051762">
    <property type="entry name" value="UBF1"/>
</dbReference>
<keyword evidence="8" id="KW-1185">Reference proteome</keyword>
<dbReference type="EMBL" id="REGW02000017">
    <property type="protein sequence ID" value="KAE8284018.1"/>
    <property type="molecule type" value="Genomic_DNA"/>
</dbReference>
<dbReference type="Gene3D" id="1.10.30.10">
    <property type="entry name" value="High mobility group box domain"/>
    <property type="match status" value="1"/>
</dbReference>
<dbReference type="InterPro" id="IPR009071">
    <property type="entry name" value="HMG_box_dom"/>
</dbReference>
<dbReference type="SUPFAM" id="SSF47095">
    <property type="entry name" value="HMG-box"/>
    <property type="match status" value="1"/>
</dbReference>
<evidence type="ECO:0000256" key="1">
    <source>
        <dbReference type="ARBA" id="ARBA00004123"/>
    </source>
</evidence>
<protein>
    <recommendedName>
        <fullName evidence="6">HMG box domain-containing protein</fullName>
    </recommendedName>
</protein>
<keyword evidence="3 4" id="KW-0539">Nucleus</keyword>
<feature type="compositionally biased region" description="Basic and acidic residues" evidence="5">
    <location>
        <begin position="20"/>
        <end position="30"/>
    </location>
</feature>
<evidence type="ECO:0000256" key="2">
    <source>
        <dbReference type="ARBA" id="ARBA00023125"/>
    </source>
</evidence>
<evidence type="ECO:0000256" key="5">
    <source>
        <dbReference type="SAM" id="MobiDB-lite"/>
    </source>
</evidence>
<proteinExistence type="predicted"/>
<feature type="region of interest" description="Disordered" evidence="5">
    <location>
        <begin position="1"/>
        <end position="61"/>
    </location>
</feature>
<name>A0A6G0HXM5_LARCR</name>
<evidence type="ECO:0000313" key="8">
    <source>
        <dbReference type="Proteomes" id="UP000424527"/>
    </source>
</evidence>
<organism evidence="7 8">
    <name type="scientific">Larimichthys crocea</name>
    <name type="common">Large yellow croaker</name>
    <name type="synonym">Pseudosciaena crocea</name>
    <dbReference type="NCBI Taxonomy" id="215358"/>
    <lineage>
        <taxon>Eukaryota</taxon>
        <taxon>Metazoa</taxon>
        <taxon>Chordata</taxon>
        <taxon>Craniata</taxon>
        <taxon>Vertebrata</taxon>
        <taxon>Euteleostomi</taxon>
        <taxon>Actinopterygii</taxon>
        <taxon>Neopterygii</taxon>
        <taxon>Teleostei</taxon>
        <taxon>Neoteleostei</taxon>
        <taxon>Acanthomorphata</taxon>
        <taxon>Eupercaria</taxon>
        <taxon>Sciaenidae</taxon>
        <taxon>Larimichthys</taxon>
    </lineage>
</organism>
<evidence type="ECO:0000259" key="6">
    <source>
        <dbReference type="PROSITE" id="PS50118"/>
    </source>
</evidence>
<keyword evidence="2 4" id="KW-0238">DNA-binding</keyword>
<gene>
    <name evidence="7" type="ORF">D5F01_LYC17345</name>
</gene>
<evidence type="ECO:0000256" key="3">
    <source>
        <dbReference type="ARBA" id="ARBA00023242"/>
    </source>
</evidence>
<evidence type="ECO:0000313" key="7">
    <source>
        <dbReference type="EMBL" id="KAE8284018.1"/>
    </source>
</evidence>
<dbReference type="PANTHER" id="PTHR46318">
    <property type="entry name" value="UPSTREAM BINDING TRANSCRIPTION FACTOR"/>
    <property type="match status" value="1"/>
</dbReference>